<feature type="region of interest" description="Disordered" evidence="2">
    <location>
        <begin position="190"/>
        <end position="211"/>
    </location>
</feature>
<evidence type="ECO:0000259" key="3">
    <source>
        <dbReference type="Pfam" id="PF03959"/>
    </source>
</evidence>
<dbReference type="Proteomes" id="UP001243330">
    <property type="component" value="Unassembled WGS sequence"/>
</dbReference>
<name>A0AAD9ABW8_9PEZI</name>
<dbReference type="InterPro" id="IPR029058">
    <property type="entry name" value="AB_hydrolase_fold"/>
</dbReference>
<dbReference type="SUPFAM" id="SSF53474">
    <property type="entry name" value="alpha/beta-Hydrolases"/>
    <property type="match status" value="1"/>
</dbReference>
<dbReference type="PANTHER" id="PTHR48070">
    <property type="entry name" value="ESTERASE OVCA2"/>
    <property type="match status" value="1"/>
</dbReference>
<feature type="region of interest" description="Disordered" evidence="2">
    <location>
        <begin position="226"/>
        <end position="254"/>
    </location>
</feature>
<dbReference type="Pfam" id="PF03959">
    <property type="entry name" value="FSH1"/>
    <property type="match status" value="1"/>
</dbReference>
<dbReference type="Gene3D" id="3.40.50.1820">
    <property type="entry name" value="alpha/beta hydrolase"/>
    <property type="match status" value="1"/>
</dbReference>
<keyword evidence="5" id="KW-1185">Reference proteome</keyword>
<protein>
    <submittedName>
        <fullName evidence="4">Ef-hand calcium-binding domain-containing protein</fullName>
    </submittedName>
</protein>
<dbReference type="GO" id="GO:0005737">
    <property type="term" value="C:cytoplasm"/>
    <property type="evidence" value="ECO:0007669"/>
    <property type="project" value="TreeGrafter"/>
</dbReference>
<dbReference type="InterPro" id="IPR005645">
    <property type="entry name" value="FSH-like_dom"/>
</dbReference>
<evidence type="ECO:0000313" key="5">
    <source>
        <dbReference type="Proteomes" id="UP001243330"/>
    </source>
</evidence>
<dbReference type="GO" id="GO:0016787">
    <property type="term" value="F:hydrolase activity"/>
    <property type="evidence" value="ECO:0007669"/>
    <property type="project" value="UniProtKB-KW"/>
</dbReference>
<feature type="compositionally biased region" description="Polar residues" evidence="2">
    <location>
        <begin position="244"/>
        <end position="254"/>
    </location>
</feature>
<evidence type="ECO:0000256" key="1">
    <source>
        <dbReference type="ARBA" id="ARBA00022801"/>
    </source>
</evidence>
<comment type="caution">
    <text evidence="4">The sequence shown here is derived from an EMBL/GenBank/DDBJ whole genome shotgun (WGS) entry which is preliminary data.</text>
</comment>
<evidence type="ECO:0000313" key="4">
    <source>
        <dbReference type="EMBL" id="KAK1845291.1"/>
    </source>
</evidence>
<keyword evidence="1" id="KW-0378">Hydrolase</keyword>
<gene>
    <name evidence="4" type="ORF">CCHR01_12094</name>
</gene>
<dbReference type="GO" id="GO:0019748">
    <property type="term" value="P:secondary metabolic process"/>
    <property type="evidence" value="ECO:0007669"/>
    <property type="project" value="TreeGrafter"/>
</dbReference>
<feature type="domain" description="Serine hydrolase" evidence="3">
    <location>
        <begin position="1"/>
        <end position="200"/>
    </location>
</feature>
<dbReference type="AlphaFoldDB" id="A0AAD9ABW8"/>
<proteinExistence type="predicted"/>
<sequence>MRILCLHGMGTSSKIFQVQTAAIRSALSKSFSATFDFVEGAIEWPAAPGINLIAGPNVEYFAYYDTDKYGSIIQAVDDLEEYVTSEGPFDGVLAFSQGAALAAMLIARDTFPSPFAFAVFICGGPPFSEKELKETNTLRYCENDLDKAGKPVLGIPTVHLVGAQDKDLETCMKLVQMSREETRQFWEHPAGHEIPTAPRETKHHGDRHDNSPTGIRCRFWLHRRPSHQGPGVRWRDPNLRSGFPSAQLQGDQDG</sequence>
<dbReference type="GO" id="GO:0005634">
    <property type="term" value="C:nucleus"/>
    <property type="evidence" value="ECO:0007669"/>
    <property type="project" value="TreeGrafter"/>
</dbReference>
<reference evidence="4" key="1">
    <citation type="submission" date="2023-01" db="EMBL/GenBank/DDBJ databases">
        <title>Colletotrichum chrysophilum M932 genome sequence.</title>
        <authorList>
            <person name="Baroncelli R."/>
        </authorList>
    </citation>
    <scope>NUCLEOTIDE SEQUENCE</scope>
    <source>
        <strain evidence="4">M932</strain>
    </source>
</reference>
<dbReference type="InterPro" id="IPR050593">
    <property type="entry name" value="LovG"/>
</dbReference>
<organism evidence="4 5">
    <name type="scientific">Colletotrichum chrysophilum</name>
    <dbReference type="NCBI Taxonomy" id="1836956"/>
    <lineage>
        <taxon>Eukaryota</taxon>
        <taxon>Fungi</taxon>
        <taxon>Dikarya</taxon>
        <taxon>Ascomycota</taxon>
        <taxon>Pezizomycotina</taxon>
        <taxon>Sordariomycetes</taxon>
        <taxon>Hypocreomycetidae</taxon>
        <taxon>Glomerellales</taxon>
        <taxon>Glomerellaceae</taxon>
        <taxon>Colletotrichum</taxon>
        <taxon>Colletotrichum gloeosporioides species complex</taxon>
    </lineage>
</organism>
<accession>A0AAD9ABW8</accession>
<dbReference type="PANTHER" id="PTHR48070:SF7">
    <property type="entry name" value="SERINE HYDROLASE FSH DOMAIN-CONTAINING PROTEIN-RELATED"/>
    <property type="match status" value="1"/>
</dbReference>
<evidence type="ECO:0000256" key="2">
    <source>
        <dbReference type="SAM" id="MobiDB-lite"/>
    </source>
</evidence>
<dbReference type="EMBL" id="JAQOWY010000278">
    <property type="protein sequence ID" value="KAK1845291.1"/>
    <property type="molecule type" value="Genomic_DNA"/>
</dbReference>